<organism evidence="1 2">
    <name type="scientific">Metabacillus litoralis</name>
    <dbReference type="NCBI Taxonomy" id="152268"/>
    <lineage>
        <taxon>Bacteria</taxon>
        <taxon>Bacillati</taxon>
        <taxon>Bacillota</taxon>
        <taxon>Bacilli</taxon>
        <taxon>Bacillales</taxon>
        <taxon>Bacillaceae</taxon>
        <taxon>Metabacillus</taxon>
    </lineage>
</organism>
<evidence type="ECO:0000313" key="2">
    <source>
        <dbReference type="Proteomes" id="UP000078534"/>
    </source>
</evidence>
<protein>
    <recommendedName>
        <fullName evidence="3">DUF3052 domain-containing protein</fullName>
    </recommendedName>
</protein>
<sequence length="152" mass="17522">MSDIHPVIKKLQFKDQGQHILIINAPKAYEEVMTGFEGEIHINAEDEGYDFVQVFGTSNVELQTFARSAEAYVKEDALFWLCYPKKSSKLYKGSDCSRESVTKMLTNEGYEPVRQIAIDEDWSALRFRKVENIKSMTRKFAVTEKGKIRTDQ</sequence>
<dbReference type="RefSeq" id="WP_066339681.1">
    <property type="nucleotide sequence ID" value="NZ_LWSG01000044.1"/>
</dbReference>
<dbReference type="STRING" id="152268.A6K24_12185"/>
<proteinExistence type="predicted"/>
<dbReference type="Proteomes" id="UP000078534">
    <property type="component" value="Unassembled WGS sequence"/>
</dbReference>
<reference evidence="2" key="1">
    <citation type="submission" date="2016-04" db="EMBL/GenBank/DDBJ databases">
        <authorList>
            <person name="Lyu Z."/>
            <person name="Lyu W."/>
        </authorList>
    </citation>
    <scope>NUCLEOTIDE SEQUENCE [LARGE SCALE GENOMIC DNA]</scope>
    <source>
        <strain evidence="2">C44</strain>
    </source>
</reference>
<evidence type="ECO:0008006" key="3">
    <source>
        <dbReference type="Google" id="ProtNLM"/>
    </source>
</evidence>
<evidence type="ECO:0000313" key="1">
    <source>
        <dbReference type="EMBL" id="OAS82902.1"/>
    </source>
</evidence>
<accession>A0A179SRI9</accession>
<dbReference type="OrthoDB" id="9800461at2"/>
<comment type="caution">
    <text evidence="1">The sequence shown here is derived from an EMBL/GenBank/DDBJ whole genome shotgun (WGS) entry which is preliminary data.</text>
</comment>
<name>A0A179SRI9_9BACI</name>
<dbReference type="EMBL" id="LWSG01000044">
    <property type="protein sequence ID" value="OAS82902.1"/>
    <property type="molecule type" value="Genomic_DNA"/>
</dbReference>
<dbReference type="AlphaFoldDB" id="A0A179SRI9"/>
<keyword evidence="2" id="KW-1185">Reference proteome</keyword>
<gene>
    <name evidence="1" type="ORF">A6K24_12185</name>
</gene>